<dbReference type="SUPFAM" id="SSF52540">
    <property type="entry name" value="P-loop containing nucleoside triphosphate hydrolases"/>
    <property type="match status" value="1"/>
</dbReference>
<dbReference type="Pfam" id="PF18052">
    <property type="entry name" value="Rx_N"/>
    <property type="match status" value="1"/>
</dbReference>
<dbReference type="SMART" id="SM00369">
    <property type="entry name" value="LRR_TYP"/>
    <property type="match status" value="4"/>
</dbReference>
<keyword evidence="6" id="KW-0067">ATP-binding</keyword>
<dbReference type="PRINTS" id="PR00364">
    <property type="entry name" value="DISEASERSIST"/>
</dbReference>
<keyword evidence="5" id="KW-0611">Plant defense</keyword>
<dbReference type="SUPFAM" id="SSF52058">
    <property type="entry name" value="L domain-like"/>
    <property type="match status" value="1"/>
</dbReference>
<dbReference type="InterPro" id="IPR036388">
    <property type="entry name" value="WH-like_DNA-bd_sf"/>
</dbReference>
<name>A0A3B6H2Y4_WHEAT</name>
<evidence type="ECO:0000256" key="1">
    <source>
        <dbReference type="ARBA" id="ARBA00008894"/>
    </source>
</evidence>
<dbReference type="GO" id="GO:0002758">
    <property type="term" value="P:innate immune response-activating signaling pathway"/>
    <property type="evidence" value="ECO:0007669"/>
    <property type="project" value="UniProtKB-ARBA"/>
</dbReference>
<dbReference type="STRING" id="4565.A0A3B6H2Y4"/>
<dbReference type="FunFam" id="1.10.10.10:FF:000322">
    <property type="entry name" value="Probable disease resistance protein At1g63360"/>
    <property type="match status" value="1"/>
</dbReference>
<evidence type="ECO:0000256" key="5">
    <source>
        <dbReference type="ARBA" id="ARBA00022821"/>
    </source>
</evidence>
<organism evidence="12">
    <name type="scientific">Triticum aestivum</name>
    <name type="common">Wheat</name>
    <dbReference type="NCBI Taxonomy" id="4565"/>
    <lineage>
        <taxon>Eukaryota</taxon>
        <taxon>Viridiplantae</taxon>
        <taxon>Streptophyta</taxon>
        <taxon>Embryophyta</taxon>
        <taxon>Tracheophyta</taxon>
        <taxon>Spermatophyta</taxon>
        <taxon>Magnoliopsida</taxon>
        <taxon>Liliopsida</taxon>
        <taxon>Poales</taxon>
        <taxon>Poaceae</taxon>
        <taxon>BOP clade</taxon>
        <taxon>Pooideae</taxon>
        <taxon>Triticodae</taxon>
        <taxon>Triticeae</taxon>
        <taxon>Triticinae</taxon>
        <taxon>Triticum</taxon>
    </lineage>
</organism>
<dbReference type="Pfam" id="PF23559">
    <property type="entry name" value="WHD_DRP"/>
    <property type="match status" value="1"/>
</dbReference>
<dbReference type="Pfam" id="PF00931">
    <property type="entry name" value="NB-ARC"/>
    <property type="match status" value="1"/>
</dbReference>
<dbReference type="GO" id="GO:0009626">
    <property type="term" value="P:plant-type hypersensitive response"/>
    <property type="evidence" value="ECO:0007669"/>
    <property type="project" value="UniProtKB-ARBA"/>
</dbReference>
<feature type="domain" description="NB-ARC" evidence="8">
    <location>
        <begin position="199"/>
        <end position="361"/>
    </location>
</feature>
<reference evidence="12" key="2">
    <citation type="submission" date="2018-10" db="UniProtKB">
        <authorList>
            <consortium name="EnsemblPlants"/>
        </authorList>
    </citation>
    <scope>IDENTIFICATION</scope>
</reference>
<dbReference type="Gene3D" id="1.10.10.10">
    <property type="entry name" value="Winged helix-like DNA-binding domain superfamily/Winged helix DNA-binding domain"/>
    <property type="match status" value="1"/>
</dbReference>
<evidence type="ECO:0000256" key="7">
    <source>
        <dbReference type="ARBA" id="ARBA00023054"/>
    </source>
</evidence>
<dbReference type="AlphaFoldDB" id="A0A3B6H2Y4"/>
<reference evidence="12" key="1">
    <citation type="submission" date="2018-08" db="EMBL/GenBank/DDBJ databases">
        <authorList>
            <person name="Rossello M."/>
        </authorList>
    </citation>
    <scope>NUCLEOTIDE SEQUENCE [LARGE SCALE GENOMIC DNA]</scope>
    <source>
        <strain evidence="12">cv. Chinese Spring</strain>
    </source>
</reference>
<evidence type="ECO:0000259" key="10">
    <source>
        <dbReference type="Pfam" id="PF23559"/>
    </source>
</evidence>
<dbReference type="Gene3D" id="3.40.50.300">
    <property type="entry name" value="P-loop containing nucleotide triphosphate hydrolases"/>
    <property type="match status" value="1"/>
</dbReference>
<dbReference type="InterPro" id="IPR003591">
    <property type="entry name" value="Leu-rich_rpt_typical-subtyp"/>
</dbReference>
<keyword evidence="4" id="KW-0547">Nucleotide-binding</keyword>
<feature type="domain" description="Disease resistance N-terminal" evidence="9">
    <location>
        <begin position="16"/>
        <end position="91"/>
    </location>
</feature>
<dbReference type="InterPro" id="IPR027417">
    <property type="entry name" value="P-loop_NTPase"/>
</dbReference>
<dbReference type="Gene3D" id="3.80.10.10">
    <property type="entry name" value="Ribonuclease Inhibitor"/>
    <property type="match status" value="1"/>
</dbReference>
<dbReference type="PANTHER" id="PTHR36766">
    <property type="entry name" value="PLANT BROAD-SPECTRUM MILDEW RESISTANCE PROTEIN RPW8"/>
    <property type="match status" value="1"/>
</dbReference>
<dbReference type="Gene3D" id="1.20.5.4130">
    <property type="match status" value="1"/>
</dbReference>
<dbReference type="GO" id="GO:0005524">
    <property type="term" value="F:ATP binding"/>
    <property type="evidence" value="ECO:0007669"/>
    <property type="project" value="UniProtKB-KW"/>
</dbReference>
<evidence type="ECO:0000313" key="13">
    <source>
        <dbReference type="Proteomes" id="UP000019116"/>
    </source>
</evidence>
<dbReference type="Gramene" id="TraesKAR3D01G0440070.2">
    <property type="protein sequence ID" value="cds.TraesKAR3D01G0440070.2"/>
    <property type="gene ID" value="TraesKAR3D01G0440070"/>
</dbReference>
<dbReference type="InterPro" id="IPR055414">
    <property type="entry name" value="LRR_R13L4/SHOC2-like"/>
</dbReference>
<keyword evidence="13" id="KW-1185">Reference proteome</keyword>
<dbReference type="PANTHER" id="PTHR36766:SF36">
    <property type="entry name" value="AAA+ ATPASE DOMAIN-CONTAINING PROTEIN"/>
    <property type="match status" value="1"/>
</dbReference>
<dbReference type="SMR" id="A0A3B6H2Y4"/>
<dbReference type="GO" id="GO:0043531">
    <property type="term" value="F:ADP binding"/>
    <property type="evidence" value="ECO:0007669"/>
    <property type="project" value="InterPro"/>
</dbReference>
<dbReference type="Pfam" id="PF23598">
    <property type="entry name" value="LRR_14"/>
    <property type="match status" value="1"/>
</dbReference>
<evidence type="ECO:0000256" key="2">
    <source>
        <dbReference type="ARBA" id="ARBA00022614"/>
    </source>
</evidence>
<dbReference type="EnsemblPlants" id="TraesCS3D02G528100.2">
    <property type="protein sequence ID" value="TraesCS3D02G528100.2"/>
    <property type="gene ID" value="TraesCS3D02G528100"/>
</dbReference>
<dbReference type="InterPro" id="IPR002182">
    <property type="entry name" value="NB-ARC"/>
</dbReference>
<evidence type="ECO:0000256" key="6">
    <source>
        <dbReference type="ARBA" id="ARBA00022840"/>
    </source>
</evidence>
<evidence type="ECO:0000259" key="8">
    <source>
        <dbReference type="Pfam" id="PF00931"/>
    </source>
</evidence>
<dbReference type="Gramene" id="TraesJUL3D03G02017480.1">
    <property type="protein sequence ID" value="TraesJUL3D03G02017480.1"/>
    <property type="gene ID" value="TraesJUL3D03G02017480"/>
</dbReference>
<evidence type="ECO:0000256" key="3">
    <source>
        <dbReference type="ARBA" id="ARBA00022737"/>
    </source>
</evidence>
<feature type="domain" description="Disease resistance R13L4/SHOC-2-like LRR" evidence="11">
    <location>
        <begin position="582"/>
        <end position="938"/>
    </location>
</feature>
<keyword evidence="7" id="KW-0175">Coiled coil</keyword>
<sequence length="1111" mass="123983">MVAVLDAFAAKLAIILAGMAKTELEMLLGVPGEITKLEATLGDLSRITADAERRRIHNPDSGAEEWVGELKDVMYDADNILDLCQILEGEDASKAPSGCWNIPMLLCFHNPVAAHKIGKKIQALNQRLLDIEKRSTRYAFISQAMNSSSSNSIDGVDSSFIKSNRTTGSGIIRSDIVGEKIKEDTRKLVDILVNKEEIRAGSSSDRFPVVAITGAGGIGKTTLARMVFNDTVVKDHFHKRIWLSVNNNKEVNEMTVLRTVLYAVGGNHSDLPDNKAQLESALNLAVKQKKLLLVMDDVWSAKVWNELLRVPLNDGASGSWVLMTTRNIEVANMMKAHHLHRVDKLVGEDVWNLLKKQVVLNDNDESLVEGLKDIGMEIIERCDGLPLAVKVVGGLLLSKGKTRGDWLDVCSNVAWSMTTISDDVNQAVYVSYEELPHVLKQCLLYCSLFPKGVLIKSADIVNMWIAEGFIHITSMKQPEDLGAEYYKQLVSRNLLDPDYRFYDQKACTMHDVIRSFSQSVVKHEGLFVEEGLNPSFTSGTSKLRHLSISKNVTEWAAFHKQASLQTLILFESPRVDLKGFWNNLSLLRVLSLQGVNVVELPDSISNLKHLRYLGLAGTSISEIPQGIGDLMFMQFIELADCVKISHVPDSILKLRKLRYINFAGTNIASIPRGFGKLEDLVMISGFPTHSDDNTDQVWSSLEELGPLSRLTMLAIESLEKASSGFVAARAKLSSKAHLRILNLGFTIRLAQNREVEEQNNGEQERVEEVLGNLCPPTCIEQLAIIGYFGHKLPQWMRMVSVFTFLKRLELSSYACYELPSGLGQLPSLDYFWVDQAPFIQYIGHGLHMPSIGGRGIGLDKMLSGGGVVVAFPKLRKLGFQGMLGLTEWEWEQQVPAMTTLEVLTIVNCQLKYLPPGLAHHANALRELDLRNLSHLLSIHNFPSLVELRIVDNRTLERINNNPNLQHIYIVSCPGLKVLEDLPSLKSIEWVDVTAQVLPDYFRHSKLDKLIVQCYISLLKLISLQDANSSGSEWGKIQHVQQLRATGYISAEETRYISYTKEPYSYKTDIVAGGCVHVEAWRVIFLQAIADTTRKGLCMVCSPYNRVDDARL</sequence>
<keyword evidence="3" id="KW-0677">Repeat</keyword>
<dbReference type="InterPro" id="IPR041118">
    <property type="entry name" value="Rx_N"/>
</dbReference>
<evidence type="ECO:0000259" key="11">
    <source>
        <dbReference type="Pfam" id="PF23598"/>
    </source>
</evidence>
<dbReference type="OrthoDB" id="589248at2759"/>
<evidence type="ECO:0000313" key="12">
    <source>
        <dbReference type="EnsemblPlants" id="TraesCS3D02G528100.2"/>
    </source>
</evidence>
<dbReference type="GO" id="GO:0042742">
    <property type="term" value="P:defense response to bacterium"/>
    <property type="evidence" value="ECO:0007669"/>
    <property type="project" value="UniProtKB-ARBA"/>
</dbReference>
<feature type="domain" description="Disease resistance protein winged helix" evidence="10">
    <location>
        <begin position="448"/>
        <end position="514"/>
    </location>
</feature>
<dbReference type="InterPro" id="IPR032675">
    <property type="entry name" value="LRR_dom_sf"/>
</dbReference>
<dbReference type="Gramene" id="TraesCS3D02G528100.2">
    <property type="protein sequence ID" value="TraesCS3D02G528100.2"/>
    <property type="gene ID" value="TraesCS3D02G528100"/>
</dbReference>
<protein>
    <submittedName>
        <fullName evidence="12">Uncharacterized protein</fullName>
    </submittedName>
</protein>
<dbReference type="InterPro" id="IPR058922">
    <property type="entry name" value="WHD_DRP"/>
</dbReference>
<comment type="similarity">
    <text evidence="1">Belongs to the disease resistance NB-LRR family.</text>
</comment>
<evidence type="ECO:0000256" key="4">
    <source>
        <dbReference type="ARBA" id="ARBA00022741"/>
    </source>
</evidence>
<evidence type="ECO:0000259" key="9">
    <source>
        <dbReference type="Pfam" id="PF18052"/>
    </source>
</evidence>
<keyword evidence="2" id="KW-0433">Leucine-rich repeat</keyword>
<dbReference type="Gramene" id="TraesCS3D03G1168000.2">
    <property type="protein sequence ID" value="TraesCS3D03G1168000.2.CDS"/>
    <property type="gene ID" value="TraesCS3D03G1168000"/>
</dbReference>
<dbReference type="Proteomes" id="UP000019116">
    <property type="component" value="Chromosome 3D"/>
</dbReference>
<accession>A0A3B6H2Y4</accession>
<proteinExistence type="inferred from homology"/>